<accession>A0A222MYI2</accession>
<evidence type="ECO:0000256" key="7">
    <source>
        <dbReference type="ARBA" id="ARBA00023136"/>
    </source>
</evidence>
<feature type="transmembrane region" description="Helical" evidence="8">
    <location>
        <begin position="75"/>
        <end position="94"/>
    </location>
</feature>
<keyword evidence="6 8" id="KW-1133">Transmembrane helix</keyword>
<dbReference type="SUPFAM" id="SSF81345">
    <property type="entry name" value="ABC transporter involved in vitamin B12 uptake, BtuC"/>
    <property type="match status" value="1"/>
</dbReference>
<keyword evidence="5 8" id="KW-0812">Transmembrane</keyword>
<keyword evidence="4" id="KW-1003">Cell membrane</keyword>
<evidence type="ECO:0000256" key="1">
    <source>
        <dbReference type="ARBA" id="ARBA00004651"/>
    </source>
</evidence>
<feature type="transmembrane region" description="Helical" evidence="8">
    <location>
        <begin position="260"/>
        <end position="280"/>
    </location>
</feature>
<sequence>MLKKFIILTILALLCVLAYMFTFTNNFNAYILEQRAITVLAVLVVGVCIGVSTVIFQSITNNKILTPSIIGLDSLYLFIQSFLVFVLGAMHLSVYNERVNFLLCVAFMILFSILFYKLLFKANRNLYFVLLLGFIFGTFFSSLSLFFEALIDPDEFMIVQGRMFASFNNVHFEILGLAALLLFFAFLYIFFNFKYLDVLALGKDVAINLGLDYDRLVKNFIIVVAILTSVSTALVGPITFLGLLVANISYELFKTHKHSILLSACSLISLITLLGGIYIVSKVFAFNTTISVVINFLGGIYFIYLVLKGNRI</sequence>
<feature type="transmembrane region" description="Helical" evidence="8">
    <location>
        <begin position="6"/>
        <end position="24"/>
    </location>
</feature>
<evidence type="ECO:0000256" key="3">
    <source>
        <dbReference type="ARBA" id="ARBA00022448"/>
    </source>
</evidence>
<reference evidence="9 10" key="1">
    <citation type="submission" date="2017-07" db="EMBL/GenBank/DDBJ databases">
        <title>Analysis of two Campylobacter avium genomes and identification of a novel hippuricase gene.</title>
        <authorList>
            <person name="Miller W.G."/>
            <person name="Chapman M.H."/>
            <person name="Yee E."/>
            <person name="Revez J."/>
            <person name="Bono J.L."/>
            <person name="Rossi M."/>
        </authorList>
    </citation>
    <scope>NUCLEOTIDE SEQUENCE [LARGE SCALE GENOMIC DNA]</scope>
    <source>
        <strain evidence="9 10">LMG 24591</strain>
    </source>
</reference>
<feature type="transmembrane region" description="Helical" evidence="8">
    <location>
        <begin position="172"/>
        <end position="191"/>
    </location>
</feature>
<feature type="transmembrane region" description="Helical" evidence="8">
    <location>
        <begin position="286"/>
        <end position="307"/>
    </location>
</feature>
<dbReference type="Pfam" id="PF01032">
    <property type="entry name" value="FecCD"/>
    <property type="match status" value="1"/>
</dbReference>
<dbReference type="CDD" id="cd06550">
    <property type="entry name" value="TM_ABC_iron-siderophores_like"/>
    <property type="match status" value="1"/>
</dbReference>
<dbReference type="InterPro" id="IPR037294">
    <property type="entry name" value="ABC_BtuC-like"/>
</dbReference>
<dbReference type="OrthoDB" id="9796260at2"/>
<protein>
    <submittedName>
        <fullName evidence="9">Enterochelin ABC transporter CeuBCDE, permease protein</fullName>
    </submittedName>
</protein>
<feature type="transmembrane region" description="Helical" evidence="8">
    <location>
        <begin position="220"/>
        <end position="248"/>
    </location>
</feature>
<comment type="subcellular location">
    <subcellularLocation>
        <location evidence="1">Cell membrane</location>
        <topology evidence="1">Multi-pass membrane protein</topology>
    </subcellularLocation>
</comment>
<evidence type="ECO:0000256" key="6">
    <source>
        <dbReference type="ARBA" id="ARBA00022989"/>
    </source>
</evidence>
<evidence type="ECO:0000256" key="8">
    <source>
        <dbReference type="SAM" id="Phobius"/>
    </source>
</evidence>
<dbReference type="InterPro" id="IPR000522">
    <property type="entry name" value="ABC_transptr_permease_BtuC"/>
</dbReference>
<dbReference type="Proteomes" id="UP000201169">
    <property type="component" value="Chromosome"/>
</dbReference>
<dbReference type="GO" id="GO:0005886">
    <property type="term" value="C:plasma membrane"/>
    <property type="evidence" value="ECO:0007669"/>
    <property type="project" value="UniProtKB-SubCell"/>
</dbReference>
<proteinExistence type="inferred from homology"/>
<keyword evidence="3" id="KW-0813">Transport</keyword>
<evidence type="ECO:0000256" key="2">
    <source>
        <dbReference type="ARBA" id="ARBA00007935"/>
    </source>
</evidence>
<evidence type="ECO:0000313" key="10">
    <source>
        <dbReference type="Proteomes" id="UP000201169"/>
    </source>
</evidence>
<dbReference type="GO" id="GO:0022857">
    <property type="term" value="F:transmembrane transporter activity"/>
    <property type="evidence" value="ECO:0007669"/>
    <property type="project" value="InterPro"/>
</dbReference>
<dbReference type="KEGG" id="cavi:CAV_1161"/>
<dbReference type="GO" id="GO:0033214">
    <property type="term" value="P:siderophore-iron import into cell"/>
    <property type="evidence" value="ECO:0007669"/>
    <property type="project" value="TreeGrafter"/>
</dbReference>
<keyword evidence="7 8" id="KW-0472">Membrane</keyword>
<dbReference type="AlphaFoldDB" id="A0A222MYI2"/>
<gene>
    <name evidence="9" type="primary">ceuC</name>
    <name evidence="9" type="ORF">CAV_1161</name>
</gene>
<feature type="transmembrane region" description="Helical" evidence="8">
    <location>
        <begin position="126"/>
        <end position="151"/>
    </location>
</feature>
<evidence type="ECO:0000256" key="5">
    <source>
        <dbReference type="ARBA" id="ARBA00022692"/>
    </source>
</evidence>
<dbReference type="Gene3D" id="1.10.3470.10">
    <property type="entry name" value="ABC transporter involved in vitamin B12 uptake, BtuC"/>
    <property type="match status" value="1"/>
</dbReference>
<comment type="similarity">
    <text evidence="2">Belongs to the binding-protein-dependent transport system permease family. FecCD subfamily.</text>
</comment>
<dbReference type="EMBL" id="CP022347">
    <property type="protein sequence ID" value="ASQ30788.1"/>
    <property type="molecule type" value="Genomic_DNA"/>
</dbReference>
<dbReference type="RefSeq" id="WP_094325593.1">
    <property type="nucleotide sequence ID" value="NZ_CP022347.1"/>
</dbReference>
<feature type="transmembrane region" description="Helical" evidence="8">
    <location>
        <begin position="101"/>
        <end position="120"/>
    </location>
</feature>
<feature type="transmembrane region" description="Helical" evidence="8">
    <location>
        <begin position="36"/>
        <end position="55"/>
    </location>
</feature>
<keyword evidence="10" id="KW-1185">Reference proteome</keyword>
<evidence type="ECO:0000313" key="9">
    <source>
        <dbReference type="EMBL" id="ASQ30788.1"/>
    </source>
</evidence>
<dbReference type="PANTHER" id="PTHR30472">
    <property type="entry name" value="FERRIC ENTEROBACTIN TRANSPORT SYSTEM PERMEASE PROTEIN"/>
    <property type="match status" value="1"/>
</dbReference>
<evidence type="ECO:0000256" key="4">
    <source>
        <dbReference type="ARBA" id="ARBA00022475"/>
    </source>
</evidence>
<dbReference type="PANTHER" id="PTHR30472:SF19">
    <property type="entry name" value="PETROBACTIN IMPORT SYSTEM PERMEASE PROTEIN YCLO"/>
    <property type="match status" value="1"/>
</dbReference>
<name>A0A222MYI2_9BACT</name>
<organism evidence="9 10">
    <name type="scientific">Campylobacter avium LMG 24591</name>
    <dbReference type="NCBI Taxonomy" id="522484"/>
    <lineage>
        <taxon>Bacteria</taxon>
        <taxon>Pseudomonadati</taxon>
        <taxon>Campylobacterota</taxon>
        <taxon>Epsilonproteobacteria</taxon>
        <taxon>Campylobacterales</taxon>
        <taxon>Campylobacteraceae</taxon>
        <taxon>Campylobacter</taxon>
    </lineage>
</organism>